<dbReference type="EMBL" id="BAET01000030">
    <property type="protein sequence ID" value="GAB56622.1"/>
    <property type="molecule type" value="Genomic_DNA"/>
</dbReference>
<protein>
    <submittedName>
        <fullName evidence="1">Uncharacterized protein</fullName>
    </submittedName>
</protein>
<accession>H5TE95</accession>
<evidence type="ECO:0000313" key="2">
    <source>
        <dbReference type="Proteomes" id="UP000053586"/>
    </source>
</evidence>
<dbReference type="Proteomes" id="UP000053586">
    <property type="component" value="Unassembled WGS sequence"/>
</dbReference>
<evidence type="ECO:0000313" key="1">
    <source>
        <dbReference type="EMBL" id="GAB56622.1"/>
    </source>
</evidence>
<comment type="caution">
    <text evidence="1">The sequence shown here is derived from an EMBL/GenBank/DDBJ whole genome shotgun (WGS) entry which is preliminary data.</text>
</comment>
<reference evidence="1 2" key="2">
    <citation type="journal article" date="2017" name="Antonie Van Leeuwenhoek">
        <title>Rhizobium rhizosphaerae sp. nov., a novel species isolated from rice rhizosphere.</title>
        <authorList>
            <person name="Zhao J.J."/>
            <person name="Zhang J."/>
            <person name="Zhang R.J."/>
            <person name="Zhang C.W."/>
            <person name="Yin H.Q."/>
            <person name="Zhang X.X."/>
        </authorList>
    </citation>
    <scope>NUCLEOTIDE SEQUENCE [LARGE SCALE GENOMIC DNA]</scope>
    <source>
        <strain evidence="1 2">ACAM 611</strain>
    </source>
</reference>
<reference evidence="1 2" key="1">
    <citation type="journal article" date="2012" name="J. Bacteriol.">
        <title>Genome sequence of proteorhodopsin-containing sea ice bacterium Glaciecola punicea ACAM 611T.</title>
        <authorList>
            <person name="Qin Q.-L."/>
            <person name="Xie B.-B."/>
            <person name="Shu Y.-L."/>
            <person name="Rong J.-C."/>
            <person name="Zhao D.-L."/>
            <person name="Zhang X.-Y."/>
            <person name="Chen X.-L."/>
            <person name="Zhou B.-C."/>
            <person name="Zhanga Y.-Z."/>
        </authorList>
    </citation>
    <scope>NUCLEOTIDE SEQUENCE [LARGE SCALE GENOMIC DNA]</scope>
    <source>
        <strain evidence="1 2">ACAM 611</strain>
    </source>
</reference>
<dbReference type="AlphaFoldDB" id="H5TE95"/>
<name>H5TE95_9ALTE</name>
<organism evidence="1 2">
    <name type="scientific">Glaciecola punicea ACAM 611</name>
    <dbReference type="NCBI Taxonomy" id="1121923"/>
    <lineage>
        <taxon>Bacteria</taxon>
        <taxon>Pseudomonadati</taxon>
        <taxon>Pseudomonadota</taxon>
        <taxon>Gammaproteobacteria</taxon>
        <taxon>Alteromonadales</taxon>
        <taxon>Alteromonadaceae</taxon>
        <taxon>Glaciecola</taxon>
    </lineage>
</organism>
<keyword evidence="2" id="KW-1185">Reference proteome</keyword>
<sequence>MFVAGMPQTLKETKSFIKQAPTLTFPTISQGYEGASYDSDYGGFAQTWLLIRSELACKHEQHKKQVSQFHSLSASNFTDASECNLPVIALATGG</sequence>
<proteinExistence type="predicted"/>
<dbReference type="eggNOG" id="COG5421">
    <property type="taxonomic scope" value="Bacteria"/>
</dbReference>
<gene>
    <name evidence="1" type="ORF">GPUN_2507</name>
</gene>